<reference evidence="4 5" key="1">
    <citation type="submission" date="2021-01" db="EMBL/GenBank/DDBJ databases">
        <title>Genomic Encyclopedia of Type Strains, Phase IV (KMG-IV): sequencing the most valuable type-strain genomes for metagenomic binning, comparative biology and taxonomic classification.</title>
        <authorList>
            <person name="Goeker M."/>
        </authorList>
    </citation>
    <scope>NUCLEOTIDE SEQUENCE [LARGE SCALE GENOMIC DNA]</scope>
    <source>
        <strain evidence="4 5">DSM 25540</strain>
    </source>
</reference>
<comment type="caution">
    <text evidence="4">The sequence shown here is derived from an EMBL/GenBank/DDBJ whole genome shotgun (WGS) entry which is preliminary data.</text>
</comment>
<proteinExistence type="predicted"/>
<dbReference type="RefSeq" id="WP_204699407.1">
    <property type="nucleotide sequence ID" value="NZ_JAFBEC010000014.1"/>
</dbReference>
<keyword evidence="5" id="KW-1185">Reference proteome</keyword>
<organism evidence="4 5">
    <name type="scientific">Geomicrobium sediminis</name>
    <dbReference type="NCBI Taxonomy" id="1347788"/>
    <lineage>
        <taxon>Bacteria</taxon>
        <taxon>Bacillati</taxon>
        <taxon>Bacillota</taxon>
        <taxon>Bacilli</taxon>
        <taxon>Bacillales</taxon>
        <taxon>Geomicrobium</taxon>
    </lineage>
</organism>
<name>A0ABS2PGL2_9BACL</name>
<dbReference type="InterPro" id="IPR016181">
    <property type="entry name" value="Acyl_CoA_acyltransferase"/>
</dbReference>
<dbReference type="PANTHER" id="PTHR43877:SF1">
    <property type="entry name" value="ACETYLTRANSFERASE"/>
    <property type="match status" value="1"/>
</dbReference>
<gene>
    <name evidence="4" type="ORF">JOD17_003712</name>
</gene>
<protein>
    <submittedName>
        <fullName evidence="4">Ribosomal protein S18 acetylase RimI-like enzyme</fullName>
    </submittedName>
</protein>
<evidence type="ECO:0000256" key="2">
    <source>
        <dbReference type="ARBA" id="ARBA00023315"/>
    </source>
</evidence>
<keyword evidence="2" id="KW-0012">Acyltransferase</keyword>
<dbReference type="Proteomes" id="UP000741863">
    <property type="component" value="Unassembled WGS sequence"/>
</dbReference>
<evidence type="ECO:0000313" key="4">
    <source>
        <dbReference type="EMBL" id="MBM7634590.1"/>
    </source>
</evidence>
<sequence length="150" mass="17118">MFIRRATLNDVEGLIDIRKKQLIDEGITADQGIDDQLRQFFMDKIESDDLIQWLAEEQGEIVATSAIVFYQFPPTYTNVSGVKGYITNIYTKPTHRGKGFGTKMLDLAVNEAKERGVHKLWLGASALGRSVYLRYGFEETDEWLELNVPK</sequence>
<dbReference type="Gene3D" id="3.40.630.30">
    <property type="match status" value="1"/>
</dbReference>
<dbReference type="InterPro" id="IPR050832">
    <property type="entry name" value="Bact_Acetyltransf"/>
</dbReference>
<dbReference type="Pfam" id="PF00583">
    <property type="entry name" value="Acetyltransf_1"/>
    <property type="match status" value="1"/>
</dbReference>
<feature type="domain" description="N-acetyltransferase" evidence="3">
    <location>
        <begin position="1"/>
        <end position="150"/>
    </location>
</feature>
<dbReference type="SUPFAM" id="SSF55729">
    <property type="entry name" value="Acyl-CoA N-acyltransferases (Nat)"/>
    <property type="match status" value="1"/>
</dbReference>
<dbReference type="PANTHER" id="PTHR43877">
    <property type="entry name" value="AMINOALKYLPHOSPHONATE N-ACETYLTRANSFERASE-RELATED-RELATED"/>
    <property type="match status" value="1"/>
</dbReference>
<evidence type="ECO:0000313" key="5">
    <source>
        <dbReference type="Proteomes" id="UP000741863"/>
    </source>
</evidence>
<dbReference type="CDD" id="cd04301">
    <property type="entry name" value="NAT_SF"/>
    <property type="match status" value="1"/>
</dbReference>
<dbReference type="PROSITE" id="PS51186">
    <property type="entry name" value="GNAT"/>
    <property type="match status" value="1"/>
</dbReference>
<accession>A0ABS2PGL2</accession>
<evidence type="ECO:0000259" key="3">
    <source>
        <dbReference type="PROSITE" id="PS51186"/>
    </source>
</evidence>
<evidence type="ECO:0000256" key="1">
    <source>
        <dbReference type="ARBA" id="ARBA00022679"/>
    </source>
</evidence>
<keyword evidence="1" id="KW-0808">Transferase</keyword>
<dbReference type="EMBL" id="JAFBEC010000014">
    <property type="protein sequence ID" value="MBM7634590.1"/>
    <property type="molecule type" value="Genomic_DNA"/>
</dbReference>
<dbReference type="InterPro" id="IPR000182">
    <property type="entry name" value="GNAT_dom"/>
</dbReference>